<dbReference type="OrthoDB" id="9807419at2"/>
<evidence type="ECO:0000259" key="11">
    <source>
        <dbReference type="SMART" id="SM00739"/>
    </source>
</evidence>
<keyword evidence="4 9" id="KW-0694">RNA-binding</keyword>
<organism evidence="12 13">
    <name type="scientific">Planktothrix tepida PCC 9214</name>
    <dbReference type="NCBI Taxonomy" id="671072"/>
    <lineage>
        <taxon>Bacteria</taxon>
        <taxon>Bacillati</taxon>
        <taxon>Cyanobacteriota</taxon>
        <taxon>Cyanophyceae</taxon>
        <taxon>Oscillatoriophycideae</taxon>
        <taxon>Oscillatoriales</taxon>
        <taxon>Microcoleaceae</taxon>
        <taxon>Planktothrix</taxon>
    </lineage>
</organism>
<dbReference type="HAMAP" id="MF_01326_B">
    <property type="entry name" value="Ribosomal_uL24_B"/>
    <property type="match status" value="1"/>
</dbReference>
<reference evidence="13" key="1">
    <citation type="submission" date="2015-10" db="EMBL/GenBank/DDBJ databases">
        <authorList>
            <person name="Regsiter A."/>
            <person name="william w."/>
        </authorList>
    </citation>
    <scope>NUCLEOTIDE SEQUENCE [LARGE SCALE GENOMIC DNA]</scope>
</reference>
<dbReference type="InterPro" id="IPR005825">
    <property type="entry name" value="Ribosomal_uL24_CS"/>
</dbReference>
<feature type="domain" description="KOW" evidence="11">
    <location>
        <begin position="16"/>
        <end position="43"/>
    </location>
</feature>
<dbReference type="InterPro" id="IPR041988">
    <property type="entry name" value="Ribosomal_uL24_KOW"/>
</dbReference>
<dbReference type="FunFam" id="2.30.30.30:FF:000004">
    <property type="entry name" value="50S ribosomal protein L24"/>
    <property type="match status" value="1"/>
</dbReference>
<sequence length="117" mass="13167">MSKKTTSDKSQRYKMHVKKGDTVQVITGSDRGKVGEILRVLPKVSKVVVKDVNVRTKHVKPRQEGESGQITTFEAPIHSSNVMLYSTKENVASRVCYTFTDDGRKVRMLKKTGEIID</sequence>
<dbReference type="AlphaFoldDB" id="A0A1J1LM92"/>
<keyword evidence="3 9" id="KW-0699">rRNA-binding</keyword>
<dbReference type="InterPro" id="IPR003256">
    <property type="entry name" value="Ribosomal_uL24"/>
</dbReference>
<evidence type="ECO:0000256" key="6">
    <source>
        <dbReference type="ARBA" id="ARBA00023274"/>
    </source>
</evidence>
<accession>A0A1J1LM92</accession>
<evidence type="ECO:0000256" key="9">
    <source>
        <dbReference type="HAMAP-Rule" id="MF_01326"/>
    </source>
</evidence>
<dbReference type="InterPro" id="IPR057264">
    <property type="entry name" value="Ribosomal_uL24_C"/>
</dbReference>
<dbReference type="SUPFAM" id="SSF50104">
    <property type="entry name" value="Translation proteins SH3-like domain"/>
    <property type="match status" value="1"/>
</dbReference>
<dbReference type="InterPro" id="IPR014722">
    <property type="entry name" value="Rib_uL2_dom2"/>
</dbReference>
<dbReference type="CDD" id="cd06089">
    <property type="entry name" value="KOW_RPL26"/>
    <property type="match status" value="1"/>
</dbReference>
<evidence type="ECO:0000256" key="10">
    <source>
        <dbReference type="RuleBase" id="RU003477"/>
    </source>
</evidence>
<dbReference type="Proteomes" id="UP000184315">
    <property type="component" value="Unassembled WGS sequence"/>
</dbReference>
<dbReference type="Pfam" id="PF17136">
    <property type="entry name" value="ribosomal_L24"/>
    <property type="match status" value="1"/>
</dbReference>
<gene>
    <name evidence="9 12" type="primary">rplX</name>
    <name evidence="9" type="synonym">rpl24</name>
    <name evidence="12" type="ORF">PL9214500307</name>
</gene>
<dbReference type="NCBIfam" id="TIGR01079">
    <property type="entry name" value="rplX_bact"/>
    <property type="match status" value="1"/>
</dbReference>
<dbReference type="GO" id="GO:1990904">
    <property type="term" value="C:ribonucleoprotein complex"/>
    <property type="evidence" value="ECO:0007669"/>
    <property type="project" value="UniProtKB-KW"/>
</dbReference>
<evidence type="ECO:0000256" key="3">
    <source>
        <dbReference type="ARBA" id="ARBA00022730"/>
    </source>
</evidence>
<evidence type="ECO:0000313" key="13">
    <source>
        <dbReference type="Proteomes" id="UP000184315"/>
    </source>
</evidence>
<keyword evidence="5 9" id="KW-0689">Ribosomal protein</keyword>
<name>A0A1J1LM92_9CYAN</name>
<evidence type="ECO:0000256" key="2">
    <source>
        <dbReference type="ARBA" id="ARBA00010618"/>
    </source>
</evidence>
<dbReference type="InterPro" id="IPR008991">
    <property type="entry name" value="Translation_prot_SH3-like_sf"/>
</dbReference>
<proteinExistence type="inferred from homology"/>
<evidence type="ECO:0000256" key="1">
    <source>
        <dbReference type="ARBA" id="ARBA00004072"/>
    </source>
</evidence>
<dbReference type="GO" id="GO:0019843">
    <property type="term" value="F:rRNA binding"/>
    <property type="evidence" value="ECO:0007669"/>
    <property type="project" value="UniProtKB-UniRule"/>
</dbReference>
<dbReference type="GO" id="GO:0005840">
    <property type="term" value="C:ribosome"/>
    <property type="evidence" value="ECO:0007669"/>
    <property type="project" value="UniProtKB-KW"/>
</dbReference>
<comment type="similarity">
    <text evidence="2 9 10">Belongs to the universal ribosomal protein uL24 family.</text>
</comment>
<dbReference type="Gene3D" id="2.30.30.30">
    <property type="match status" value="1"/>
</dbReference>
<evidence type="ECO:0000256" key="7">
    <source>
        <dbReference type="ARBA" id="ARBA00035206"/>
    </source>
</evidence>
<keyword evidence="13" id="KW-1185">Reference proteome</keyword>
<dbReference type="GO" id="GO:0006412">
    <property type="term" value="P:translation"/>
    <property type="evidence" value="ECO:0007669"/>
    <property type="project" value="UniProtKB-UniRule"/>
</dbReference>
<evidence type="ECO:0000313" key="12">
    <source>
        <dbReference type="EMBL" id="CUR33060.1"/>
    </source>
</evidence>
<dbReference type="GO" id="GO:0003735">
    <property type="term" value="F:structural constituent of ribosome"/>
    <property type="evidence" value="ECO:0007669"/>
    <property type="project" value="InterPro"/>
</dbReference>
<dbReference type="PANTHER" id="PTHR12903">
    <property type="entry name" value="MITOCHONDRIAL RIBOSOMAL PROTEIN L24"/>
    <property type="match status" value="1"/>
</dbReference>
<protein>
    <recommendedName>
        <fullName evidence="7 9">Large ribosomal subunit protein uL24</fullName>
    </recommendedName>
</protein>
<comment type="function">
    <text evidence="1 9">One of two assembly initiator proteins, it binds directly to the 5'-end of the 23S rRNA, where it nucleates assembly of the 50S subunit.</text>
</comment>
<dbReference type="InterPro" id="IPR005824">
    <property type="entry name" value="KOW"/>
</dbReference>
<dbReference type="EMBL" id="CZDF01000156">
    <property type="protein sequence ID" value="CUR33060.1"/>
    <property type="molecule type" value="Genomic_DNA"/>
</dbReference>
<evidence type="ECO:0000256" key="5">
    <source>
        <dbReference type="ARBA" id="ARBA00022980"/>
    </source>
</evidence>
<comment type="function">
    <text evidence="8 9">One of the proteins that surrounds the polypeptide exit tunnel on the outside of the subunit.</text>
</comment>
<dbReference type="PROSITE" id="PS01108">
    <property type="entry name" value="RIBOSOMAL_L24"/>
    <property type="match status" value="1"/>
</dbReference>
<evidence type="ECO:0000256" key="4">
    <source>
        <dbReference type="ARBA" id="ARBA00022884"/>
    </source>
</evidence>
<dbReference type="RefSeq" id="WP_072719721.1">
    <property type="nucleotide sequence ID" value="NZ_LN889802.1"/>
</dbReference>
<keyword evidence="6 9" id="KW-0687">Ribonucleoprotein</keyword>
<evidence type="ECO:0000256" key="8">
    <source>
        <dbReference type="ARBA" id="ARBA00058688"/>
    </source>
</evidence>
<dbReference type="Pfam" id="PF00467">
    <property type="entry name" value="KOW"/>
    <property type="match status" value="1"/>
</dbReference>
<comment type="subunit">
    <text evidence="9">Part of the 50S ribosomal subunit.</text>
</comment>
<dbReference type="STRING" id="671072.PL9214500307"/>
<dbReference type="SMART" id="SM00739">
    <property type="entry name" value="KOW"/>
    <property type="match status" value="1"/>
</dbReference>